<keyword evidence="1" id="KW-1133">Transmembrane helix</keyword>
<evidence type="ECO:0000256" key="1">
    <source>
        <dbReference type="SAM" id="Phobius"/>
    </source>
</evidence>
<keyword evidence="1" id="KW-0472">Membrane</keyword>
<evidence type="ECO:0000313" key="2">
    <source>
        <dbReference type="EMBL" id="XDK33643.1"/>
    </source>
</evidence>
<organism evidence="2">
    <name type="scientific">Ornithinibacillus sp. 4-3</name>
    <dbReference type="NCBI Taxonomy" id="3231488"/>
    <lineage>
        <taxon>Bacteria</taxon>
        <taxon>Bacillati</taxon>
        <taxon>Bacillota</taxon>
        <taxon>Bacilli</taxon>
        <taxon>Bacillales</taxon>
        <taxon>Bacillaceae</taxon>
        <taxon>Ornithinibacillus</taxon>
    </lineage>
</organism>
<evidence type="ECO:0008006" key="3">
    <source>
        <dbReference type="Google" id="ProtNLM"/>
    </source>
</evidence>
<sequence>MKQLKNNFKYEWLLLIRNKFLAIPILINFVIWAYVIYGKFQFGAGITVENQFYQYFIFILLFNLFIVGILAVYIVNRDRNSKFEQLAMTYQVRNWQWLTSKWLIVQIYGLVITFFTVIIQVIWFFTASMNATEVLKQSIYTFVQMGGALFIIVSFGFLCAVLIPNIFSYLAIPVLIIVSVFLPFDNTGMSLEYDNPRFHLLTPFDFMFVETPYEGIWGIERVFDDTLIHQVAVYVIAILIFAFMLFIFKRNRRSKGEKQVLLALLAITMAVAFFISFIRFTDYNQAFNQYVETGNYYLETFLLDYEGKSEEEYYDYIYQYYDEMQDDEPYDFSIETSDLDVLLKEGHQLEATNQLTIKNNGKEATNEVFLTLNHQLEVTECSSERELSCLIDGDFITLQLTEPIQPNEEFEMKLTYGGKILQYFDEGNGESAFIDKQRVFLPKSAGWYPLIGKRALFQVMEDEQLYVKFRMRNTRQVEDFPTQFNVSLQSAGVEVPLRMSIPKAENGNFTGKTKHGLELIGGNMVEQEVAGIRVISHPQLQERLPEIINKYHQAWTGLREWFDLDLMPEAIFVLPSNQYYDQINHTENLYLLNEDMVYGEALENHVANAVYRQVLQSGIPHPNTFRDGGSTDEVDFYDRTILNELFEWSIYYQMKQESFTKYKPEGNWEKEYDQKMEIIKEMEKQGDEYLLAFTRYLYDASNELTNRSEFNIEKLAESFEKEMKK</sequence>
<reference evidence="2" key="1">
    <citation type="submission" date="2024-07" db="EMBL/GenBank/DDBJ databases">
        <title>Halotolerant mesophilic bacterium Ornithinibacillus sp. 4-3, sp. nov., isolated from soil.</title>
        <authorList>
            <person name="Sidarenka A.V."/>
            <person name="Guliayeva D.E."/>
            <person name="Leanovich S.I."/>
            <person name="Hileuskaya K.S."/>
            <person name="Akhremchuk A.E."/>
            <person name="Sikolenko M.A."/>
            <person name="Valentovich L.N."/>
        </authorList>
    </citation>
    <scope>NUCLEOTIDE SEQUENCE</scope>
    <source>
        <strain evidence="2">4-3</strain>
    </source>
</reference>
<proteinExistence type="predicted"/>
<dbReference type="AlphaFoldDB" id="A0AB39HV48"/>
<feature type="transmembrane region" description="Helical" evidence="1">
    <location>
        <begin position="138"/>
        <end position="159"/>
    </location>
</feature>
<feature type="transmembrane region" description="Helical" evidence="1">
    <location>
        <begin position="227"/>
        <end position="248"/>
    </location>
</feature>
<name>A0AB39HV48_9BACI</name>
<dbReference type="EMBL" id="CP162599">
    <property type="protein sequence ID" value="XDK33643.1"/>
    <property type="molecule type" value="Genomic_DNA"/>
</dbReference>
<gene>
    <name evidence="2" type="ORF">AB4Y30_04635</name>
</gene>
<feature type="transmembrane region" description="Helical" evidence="1">
    <location>
        <begin position="52"/>
        <end position="75"/>
    </location>
</feature>
<feature type="transmembrane region" description="Helical" evidence="1">
    <location>
        <begin position="260"/>
        <end position="280"/>
    </location>
</feature>
<feature type="transmembrane region" description="Helical" evidence="1">
    <location>
        <begin position="166"/>
        <end position="184"/>
    </location>
</feature>
<keyword evidence="1" id="KW-0812">Transmembrane</keyword>
<feature type="transmembrane region" description="Helical" evidence="1">
    <location>
        <begin position="20"/>
        <end position="40"/>
    </location>
</feature>
<protein>
    <recommendedName>
        <fullName evidence="3">ABC transporter permease</fullName>
    </recommendedName>
</protein>
<accession>A0AB39HV48</accession>
<feature type="transmembrane region" description="Helical" evidence="1">
    <location>
        <begin position="103"/>
        <end position="126"/>
    </location>
</feature>
<dbReference type="RefSeq" id="WP_368654321.1">
    <property type="nucleotide sequence ID" value="NZ_CP162599.1"/>
</dbReference>